<dbReference type="Pfam" id="PF06381">
    <property type="entry name" value="Phage_portal_3"/>
    <property type="match status" value="1"/>
</dbReference>
<dbReference type="InterPro" id="IPR024459">
    <property type="entry name" value="Acb1-like_N"/>
</dbReference>
<feature type="domain" description="Anti-CBASS protein Acb1-like N-terminal" evidence="2">
    <location>
        <begin position="59"/>
        <end position="407"/>
    </location>
</feature>
<reference evidence="3" key="1">
    <citation type="submission" date="2020-03" db="EMBL/GenBank/DDBJ databases">
        <title>The deep terrestrial virosphere.</title>
        <authorList>
            <person name="Holmfeldt K."/>
            <person name="Nilsson E."/>
            <person name="Simone D."/>
            <person name="Lopez-Fernandez M."/>
            <person name="Wu X."/>
            <person name="de Brujin I."/>
            <person name="Lundin D."/>
            <person name="Andersson A."/>
            <person name="Bertilsson S."/>
            <person name="Dopson M."/>
        </authorList>
    </citation>
    <scope>NUCLEOTIDE SEQUENCE</scope>
    <source>
        <strain evidence="3">MM415B00897</strain>
    </source>
</reference>
<accession>A0A6M3IVV2</accession>
<protein>
    <recommendedName>
        <fullName evidence="2">Anti-CBASS protein Acb1-like N-terminal domain-containing protein</fullName>
    </recommendedName>
</protein>
<organism evidence="3">
    <name type="scientific">viral metagenome</name>
    <dbReference type="NCBI Taxonomy" id="1070528"/>
    <lineage>
        <taxon>unclassified sequences</taxon>
        <taxon>metagenomes</taxon>
        <taxon>organismal metagenomes</taxon>
    </lineage>
</organism>
<sequence length="485" mass="54312">MGNDEASISVPDTSAVINVQRAILNEVSLLRRETLAKLFDPNRDINDACGYPTEISIEQYKEFYKREWLAKRVVQIFPEACWTEDPVIFENEDPDETEFEKAVSNLNKDLNLFHFLHRIDELSGIGRYGILLLGLKDGQNSLTLPVTKKEGVQLIYLRAYDESVLAVDSVNTDVTSPRYGFPEIYKVNTADASGSTGILDAIRVHWSRVLHVADNRTTSEIYGAPRQEIAYNRIWDCRKILSGSGEMFWLGAFPGYSFEINPDMQDATIDTASIREELSNYQNGLQRYLAISGVSAKSLAPQVADPTGHLAAQIKATAIAMGVPMRILMGSEEAKLASQSDKETFNSRVKCRQDKYVSPMIIRPFIDRMIEFGVLPEVADYTIQWPDLNSPSEEDKANVAKAKSEALAKFVQGDVAQLIPEAEFLKIVMGMSQEEVDSISAAVEERQKIEVDLEREMDRMTQSEDSGDNKGDEENAVEQKGPNDE</sequence>
<evidence type="ECO:0000256" key="1">
    <source>
        <dbReference type="SAM" id="MobiDB-lite"/>
    </source>
</evidence>
<gene>
    <name evidence="3" type="ORF">MM415B00897_0007</name>
</gene>
<evidence type="ECO:0000259" key="2">
    <source>
        <dbReference type="Pfam" id="PF06381"/>
    </source>
</evidence>
<dbReference type="AlphaFoldDB" id="A0A6M3IVV2"/>
<feature type="compositionally biased region" description="Basic and acidic residues" evidence="1">
    <location>
        <begin position="450"/>
        <end position="473"/>
    </location>
</feature>
<proteinExistence type="predicted"/>
<feature type="region of interest" description="Disordered" evidence="1">
    <location>
        <begin position="450"/>
        <end position="485"/>
    </location>
</feature>
<evidence type="ECO:0000313" key="3">
    <source>
        <dbReference type="EMBL" id="QJA61696.1"/>
    </source>
</evidence>
<name>A0A6M3IVV2_9ZZZZ</name>
<dbReference type="EMBL" id="MT141450">
    <property type="protein sequence ID" value="QJA61696.1"/>
    <property type="molecule type" value="Genomic_DNA"/>
</dbReference>